<dbReference type="Pfam" id="PF13275">
    <property type="entry name" value="S4_2"/>
    <property type="match status" value="1"/>
</dbReference>
<dbReference type="CDD" id="cd00165">
    <property type="entry name" value="S4"/>
    <property type="match status" value="1"/>
</dbReference>
<dbReference type="RefSeq" id="WP_114298057.1">
    <property type="nucleotide sequence ID" value="NZ_QPJT01000012.1"/>
</dbReference>
<keyword evidence="1" id="KW-0694">RNA-binding</keyword>
<gene>
    <name evidence="2" type="ORF">DFR58_112117</name>
</gene>
<dbReference type="NCBIfam" id="TIGR02988">
    <property type="entry name" value="YaaA_near_RecF"/>
    <property type="match status" value="1"/>
</dbReference>
<proteinExistence type="predicted"/>
<name>A0A369B3Q0_9FIRM</name>
<dbReference type="Gene3D" id="3.10.290.10">
    <property type="entry name" value="RNA-binding S4 domain"/>
    <property type="match status" value="1"/>
</dbReference>
<protein>
    <submittedName>
        <fullName evidence="2">Ribosome-associated protein</fullName>
    </submittedName>
</protein>
<dbReference type="AlphaFoldDB" id="A0A369B3Q0"/>
<evidence type="ECO:0000313" key="2">
    <source>
        <dbReference type="EMBL" id="RCX16133.1"/>
    </source>
</evidence>
<organism evidence="2 3">
    <name type="scientific">Anaerobacterium chartisolvens</name>
    <dbReference type="NCBI Taxonomy" id="1297424"/>
    <lineage>
        <taxon>Bacteria</taxon>
        <taxon>Bacillati</taxon>
        <taxon>Bacillota</taxon>
        <taxon>Clostridia</taxon>
        <taxon>Eubacteriales</taxon>
        <taxon>Oscillospiraceae</taxon>
        <taxon>Anaerobacterium</taxon>
    </lineage>
</organism>
<dbReference type="SUPFAM" id="SSF55174">
    <property type="entry name" value="Alpha-L RNA-binding motif"/>
    <property type="match status" value="1"/>
</dbReference>
<dbReference type="OrthoDB" id="9811532at2"/>
<comment type="caution">
    <text evidence="2">The sequence shown here is derived from an EMBL/GenBank/DDBJ whole genome shotgun (WGS) entry which is preliminary data.</text>
</comment>
<evidence type="ECO:0000313" key="3">
    <source>
        <dbReference type="Proteomes" id="UP000253034"/>
    </source>
</evidence>
<evidence type="ECO:0000256" key="1">
    <source>
        <dbReference type="PROSITE-ProRule" id="PRU00182"/>
    </source>
</evidence>
<reference evidence="2 3" key="1">
    <citation type="submission" date="2018-07" db="EMBL/GenBank/DDBJ databases">
        <title>Genomic Encyclopedia of Type Strains, Phase IV (KMG-IV): sequencing the most valuable type-strain genomes for metagenomic binning, comparative biology and taxonomic classification.</title>
        <authorList>
            <person name="Goeker M."/>
        </authorList>
    </citation>
    <scope>NUCLEOTIDE SEQUENCE [LARGE SCALE GENOMIC DNA]</scope>
    <source>
        <strain evidence="2 3">DSM 27016</strain>
    </source>
</reference>
<dbReference type="GO" id="GO:0003723">
    <property type="term" value="F:RNA binding"/>
    <property type="evidence" value="ECO:0007669"/>
    <property type="project" value="UniProtKB-KW"/>
</dbReference>
<accession>A0A369B3Q0</accession>
<dbReference type="PROSITE" id="PS50889">
    <property type="entry name" value="S4"/>
    <property type="match status" value="1"/>
</dbReference>
<sequence length="68" mass="7711">MEKIEITTDYIKLDQFLKWVGAAQTGADAKAFINNGAVRVNNEIEMQRGKKLRKEDVIEIGSNKFIIV</sequence>
<dbReference type="EMBL" id="QPJT01000012">
    <property type="protein sequence ID" value="RCX16133.1"/>
    <property type="molecule type" value="Genomic_DNA"/>
</dbReference>
<dbReference type="InterPro" id="IPR014330">
    <property type="entry name" value="RNA-bd_S4-rel_YaaA"/>
</dbReference>
<keyword evidence="3" id="KW-1185">Reference proteome</keyword>
<dbReference type="InterPro" id="IPR036986">
    <property type="entry name" value="S4_RNA-bd_sf"/>
</dbReference>
<dbReference type="Proteomes" id="UP000253034">
    <property type="component" value="Unassembled WGS sequence"/>
</dbReference>